<dbReference type="AlphaFoldDB" id="A0A0Q9VZ87"/>
<organism evidence="1 2">
    <name type="scientific">Drosophila virilis</name>
    <name type="common">Fruit fly</name>
    <dbReference type="NCBI Taxonomy" id="7244"/>
    <lineage>
        <taxon>Eukaryota</taxon>
        <taxon>Metazoa</taxon>
        <taxon>Ecdysozoa</taxon>
        <taxon>Arthropoda</taxon>
        <taxon>Hexapoda</taxon>
        <taxon>Insecta</taxon>
        <taxon>Pterygota</taxon>
        <taxon>Neoptera</taxon>
        <taxon>Endopterygota</taxon>
        <taxon>Diptera</taxon>
        <taxon>Brachycera</taxon>
        <taxon>Muscomorpha</taxon>
        <taxon>Ephydroidea</taxon>
        <taxon>Drosophilidae</taxon>
        <taxon>Drosophila</taxon>
    </lineage>
</organism>
<dbReference type="InParanoid" id="A0A0Q9VZ87"/>
<sequence length="22" mass="2534">YASIVALLFFERLLSLFCSQNV</sequence>
<protein>
    <submittedName>
        <fullName evidence="1">Uncharacterized protein</fullName>
    </submittedName>
</protein>
<feature type="non-terminal residue" evidence="1">
    <location>
        <position position="1"/>
    </location>
</feature>
<dbReference type="Proteomes" id="UP000008792">
    <property type="component" value="Unassembled WGS sequence"/>
</dbReference>
<name>A0A0Q9VZ87_DROVI</name>
<evidence type="ECO:0000313" key="1">
    <source>
        <dbReference type="EMBL" id="KRF78169.1"/>
    </source>
</evidence>
<evidence type="ECO:0000313" key="2">
    <source>
        <dbReference type="Proteomes" id="UP000008792"/>
    </source>
</evidence>
<gene>
    <name evidence="1" type="primary">Dvir\GJ26939</name>
    <name evidence="1" type="ORF">Dvir_GJ26939</name>
</gene>
<proteinExistence type="predicted"/>
<accession>A0A0Q9VZ87</accession>
<reference evidence="1 2" key="1">
    <citation type="journal article" date="2007" name="Nature">
        <title>Evolution of genes and genomes on the Drosophila phylogeny.</title>
        <authorList>
            <consortium name="Drosophila 12 Genomes Consortium"/>
            <person name="Clark A.G."/>
            <person name="Eisen M.B."/>
            <person name="Smith D.R."/>
            <person name="Bergman C.M."/>
            <person name="Oliver B."/>
            <person name="Markow T.A."/>
            <person name="Kaufman T.C."/>
            <person name="Kellis M."/>
            <person name="Gelbart W."/>
            <person name="Iyer V.N."/>
            <person name="Pollard D.A."/>
            <person name="Sackton T.B."/>
            <person name="Larracuente A.M."/>
            <person name="Singh N.D."/>
            <person name="Abad J.P."/>
            <person name="Abt D.N."/>
            <person name="Adryan B."/>
            <person name="Aguade M."/>
            <person name="Akashi H."/>
            <person name="Anderson W.W."/>
            <person name="Aquadro C.F."/>
            <person name="Ardell D.H."/>
            <person name="Arguello R."/>
            <person name="Artieri C.G."/>
            <person name="Barbash D.A."/>
            <person name="Barker D."/>
            <person name="Barsanti P."/>
            <person name="Batterham P."/>
            <person name="Batzoglou S."/>
            <person name="Begun D."/>
            <person name="Bhutkar A."/>
            <person name="Blanco E."/>
            <person name="Bosak S.A."/>
            <person name="Bradley R.K."/>
            <person name="Brand A.D."/>
            <person name="Brent M.R."/>
            <person name="Brooks A.N."/>
            <person name="Brown R.H."/>
            <person name="Butlin R.K."/>
            <person name="Caggese C."/>
            <person name="Calvi B.R."/>
            <person name="Bernardo de Carvalho A."/>
            <person name="Caspi A."/>
            <person name="Castrezana S."/>
            <person name="Celniker S.E."/>
            <person name="Chang J.L."/>
            <person name="Chapple C."/>
            <person name="Chatterji S."/>
            <person name="Chinwalla A."/>
            <person name="Civetta A."/>
            <person name="Clifton S.W."/>
            <person name="Comeron J.M."/>
            <person name="Costello J.C."/>
            <person name="Coyne J.A."/>
            <person name="Daub J."/>
            <person name="David R.G."/>
            <person name="Delcher A.L."/>
            <person name="Delehaunty K."/>
            <person name="Do C.B."/>
            <person name="Ebling H."/>
            <person name="Edwards K."/>
            <person name="Eickbush T."/>
            <person name="Evans J.D."/>
            <person name="Filipski A."/>
            <person name="Findeiss S."/>
            <person name="Freyhult E."/>
            <person name="Fulton L."/>
            <person name="Fulton R."/>
            <person name="Garcia A.C."/>
            <person name="Gardiner A."/>
            <person name="Garfield D.A."/>
            <person name="Garvin B.E."/>
            <person name="Gibson G."/>
            <person name="Gilbert D."/>
            <person name="Gnerre S."/>
            <person name="Godfrey J."/>
            <person name="Good R."/>
            <person name="Gotea V."/>
            <person name="Gravely B."/>
            <person name="Greenberg A.J."/>
            <person name="Griffiths-Jones S."/>
            <person name="Gross S."/>
            <person name="Guigo R."/>
            <person name="Gustafson E.A."/>
            <person name="Haerty W."/>
            <person name="Hahn M.W."/>
            <person name="Halligan D.L."/>
            <person name="Halpern A.L."/>
            <person name="Halter G.M."/>
            <person name="Han M.V."/>
            <person name="Heger A."/>
            <person name="Hillier L."/>
            <person name="Hinrichs A.S."/>
            <person name="Holmes I."/>
            <person name="Hoskins R.A."/>
            <person name="Hubisz M.J."/>
            <person name="Hultmark D."/>
            <person name="Huntley M.A."/>
            <person name="Jaffe D.B."/>
            <person name="Jagadeeshan S."/>
            <person name="Jeck W.R."/>
            <person name="Johnson J."/>
            <person name="Jones C.D."/>
            <person name="Jordan W.C."/>
            <person name="Karpen G.H."/>
            <person name="Kataoka E."/>
            <person name="Keightley P.D."/>
            <person name="Kheradpour P."/>
            <person name="Kirkness E.F."/>
            <person name="Koerich L.B."/>
            <person name="Kristiansen K."/>
            <person name="Kudrna D."/>
            <person name="Kulathinal R.J."/>
            <person name="Kumar S."/>
            <person name="Kwok R."/>
            <person name="Lander E."/>
            <person name="Langley C.H."/>
            <person name="Lapoint R."/>
            <person name="Lazzaro B.P."/>
            <person name="Lee S.J."/>
            <person name="Levesque L."/>
            <person name="Li R."/>
            <person name="Lin C.F."/>
            <person name="Lin M.F."/>
            <person name="Lindblad-Toh K."/>
            <person name="Llopart A."/>
            <person name="Long M."/>
            <person name="Low L."/>
            <person name="Lozovsky E."/>
            <person name="Lu J."/>
            <person name="Luo M."/>
            <person name="Machado C.A."/>
            <person name="Makalowski W."/>
            <person name="Marzo M."/>
            <person name="Matsuda M."/>
            <person name="Matzkin L."/>
            <person name="McAllister B."/>
            <person name="McBride C.S."/>
            <person name="McKernan B."/>
            <person name="McKernan K."/>
            <person name="Mendez-Lago M."/>
            <person name="Minx P."/>
            <person name="Mollenhauer M.U."/>
            <person name="Montooth K."/>
            <person name="Mount S.M."/>
            <person name="Mu X."/>
            <person name="Myers E."/>
            <person name="Negre B."/>
            <person name="Newfeld S."/>
            <person name="Nielsen R."/>
            <person name="Noor M.A."/>
            <person name="O'Grady P."/>
            <person name="Pachter L."/>
            <person name="Papaceit M."/>
            <person name="Parisi M.J."/>
            <person name="Parisi M."/>
            <person name="Parts L."/>
            <person name="Pedersen J.S."/>
            <person name="Pesole G."/>
            <person name="Phillippy A.M."/>
            <person name="Ponting C.P."/>
            <person name="Pop M."/>
            <person name="Porcelli D."/>
            <person name="Powell J.R."/>
            <person name="Prohaska S."/>
            <person name="Pruitt K."/>
            <person name="Puig M."/>
            <person name="Quesneville H."/>
            <person name="Ram K.R."/>
            <person name="Rand D."/>
            <person name="Rasmussen M.D."/>
            <person name="Reed L.K."/>
            <person name="Reenan R."/>
            <person name="Reily A."/>
            <person name="Remington K.A."/>
            <person name="Rieger T.T."/>
            <person name="Ritchie M.G."/>
            <person name="Robin C."/>
            <person name="Rogers Y.H."/>
            <person name="Rohde C."/>
            <person name="Rozas J."/>
            <person name="Rubenfield M.J."/>
            <person name="Ruiz A."/>
            <person name="Russo S."/>
            <person name="Salzberg S.L."/>
            <person name="Sanchez-Gracia A."/>
            <person name="Saranga D.J."/>
            <person name="Sato H."/>
            <person name="Schaeffer S.W."/>
            <person name="Schatz M.C."/>
            <person name="Schlenke T."/>
            <person name="Schwartz R."/>
            <person name="Segarra C."/>
            <person name="Singh R.S."/>
            <person name="Sirot L."/>
            <person name="Sirota M."/>
            <person name="Sisneros N.B."/>
            <person name="Smith C.D."/>
            <person name="Smith T.F."/>
            <person name="Spieth J."/>
            <person name="Stage D.E."/>
            <person name="Stark A."/>
            <person name="Stephan W."/>
            <person name="Strausberg R.L."/>
            <person name="Strempel S."/>
            <person name="Sturgill D."/>
            <person name="Sutton G."/>
            <person name="Sutton G.G."/>
            <person name="Tao W."/>
            <person name="Teichmann S."/>
            <person name="Tobari Y.N."/>
            <person name="Tomimura Y."/>
            <person name="Tsolas J.M."/>
            <person name="Valente V.L."/>
            <person name="Venter E."/>
            <person name="Venter J.C."/>
            <person name="Vicario S."/>
            <person name="Vieira F.G."/>
            <person name="Vilella A.J."/>
            <person name="Villasante A."/>
            <person name="Walenz B."/>
            <person name="Wang J."/>
            <person name="Wasserman M."/>
            <person name="Watts T."/>
            <person name="Wilson D."/>
            <person name="Wilson R.K."/>
            <person name="Wing R.A."/>
            <person name="Wolfner M.F."/>
            <person name="Wong A."/>
            <person name="Wong G.K."/>
            <person name="Wu C.I."/>
            <person name="Wu G."/>
            <person name="Yamamoto D."/>
            <person name="Yang H.P."/>
            <person name="Yang S.P."/>
            <person name="Yorke J.A."/>
            <person name="Yoshida K."/>
            <person name="Zdobnov E."/>
            <person name="Zhang P."/>
            <person name="Zhang Y."/>
            <person name="Zimin A.V."/>
            <person name="Baldwin J."/>
            <person name="Abdouelleil A."/>
            <person name="Abdulkadir J."/>
            <person name="Abebe A."/>
            <person name="Abera B."/>
            <person name="Abreu J."/>
            <person name="Acer S.C."/>
            <person name="Aftuck L."/>
            <person name="Alexander A."/>
            <person name="An P."/>
            <person name="Anderson E."/>
            <person name="Anderson S."/>
            <person name="Arachi H."/>
            <person name="Azer M."/>
            <person name="Bachantsang P."/>
            <person name="Barry A."/>
            <person name="Bayul T."/>
            <person name="Berlin A."/>
            <person name="Bessette D."/>
            <person name="Bloom T."/>
            <person name="Blye J."/>
            <person name="Boguslavskiy L."/>
            <person name="Bonnet C."/>
            <person name="Boukhgalter B."/>
            <person name="Bourzgui I."/>
            <person name="Brown A."/>
            <person name="Cahill P."/>
            <person name="Channer S."/>
            <person name="Cheshatsang Y."/>
            <person name="Chuda L."/>
            <person name="Citroen M."/>
            <person name="Collymore A."/>
            <person name="Cooke P."/>
            <person name="Costello M."/>
            <person name="D'Aco K."/>
            <person name="Daza R."/>
            <person name="De Haan G."/>
            <person name="DeGray S."/>
            <person name="DeMaso C."/>
            <person name="Dhargay N."/>
            <person name="Dooley K."/>
            <person name="Dooley E."/>
            <person name="Doricent M."/>
            <person name="Dorje P."/>
            <person name="Dorjee K."/>
            <person name="Dupes A."/>
            <person name="Elong R."/>
            <person name="Falk J."/>
            <person name="Farina A."/>
            <person name="Faro S."/>
            <person name="Ferguson D."/>
            <person name="Fisher S."/>
            <person name="Foley C.D."/>
            <person name="Franke A."/>
            <person name="Friedrich D."/>
            <person name="Gadbois L."/>
            <person name="Gearin G."/>
            <person name="Gearin C.R."/>
            <person name="Giannoukos G."/>
            <person name="Goode T."/>
            <person name="Graham J."/>
            <person name="Grandbois E."/>
            <person name="Grewal S."/>
            <person name="Gyaltsen K."/>
            <person name="Hafez N."/>
            <person name="Hagos B."/>
            <person name="Hall J."/>
            <person name="Henson C."/>
            <person name="Hollinger A."/>
            <person name="Honan T."/>
            <person name="Huard M.D."/>
            <person name="Hughes L."/>
            <person name="Hurhula B."/>
            <person name="Husby M.E."/>
            <person name="Kamat A."/>
            <person name="Kanga B."/>
            <person name="Kashin S."/>
            <person name="Khazanovich D."/>
            <person name="Kisner P."/>
            <person name="Lance K."/>
            <person name="Lara M."/>
            <person name="Lee W."/>
            <person name="Lennon N."/>
            <person name="Letendre F."/>
            <person name="LeVine R."/>
            <person name="Lipovsky A."/>
            <person name="Liu X."/>
            <person name="Liu J."/>
            <person name="Liu S."/>
            <person name="Lokyitsang T."/>
            <person name="Lokyitsang Y."/>
            <person name="Lubonja R."/>
            <person name="Lui A."/>
            <person name="MacDonald P."/>
            <person name="Magnisalis V."/>
            <person name="Maru K."/>
            <person name="Matthews C."/>
            <person name="McCusker W."/>
            <person name="McDonough S."/>
            <person name="Mehta T."/>
            <person name="Meldrim J."/>
            <person name="Meneus L."/>
            <person name="Mihai O."/>
            <person name="Mihalev A."/>
            <person name="Mihova T."/>
            <person name="Mittelman R."/>
            <person name="Mlenga V."/>
            <person name="Montmayeur A."/>
            <person name="Mulrain L."/>
            <person name="Navidi A."/>
            <person name="Naylor J."/>
            <person name="Negash T."/>
            <person name="Nguyen T."/>
            <person name="Nguyen N."/>
            <person name="Nicol R."/>
            <person name="Norbu C."/>
            <person name="Norbu N."/>
            <person name="Novod N."/>
            <person name="O'Neill B."/>
            <person name="Osman S."/>
            <person name="Markiewicz E."/>
            <person name="Oyono O.L."/>
            <person name="Patti C."/>
            <person name="Phunkhang P."/>
            <person name="Pierre F."/>
            <person name="Priest M."/>
            <person name="Raghuraman S."/>
            <person name="Rege F."/>
            <person name="Reyes R."/>
            <person name="Rise C."/>
            <person name="Rogov P."/>
            <person name="Ross K."/>
            <person name="Ryan E."/>
            <person name="Settipalli S."/>
            <person name="Shea T."/>
            <person name="Sherpa N."/>
            <person name="Shi L."/>
            <person name="Shih D."/>
            <person name="Sparrow T."/>
            <person name="Spaulding J."/>
            <person name="Stalker J."/>
            <person name="Stange-Thomann N."/>
            <person name="Stavropoulos S."/>
            <person name="Stone C."/>
            <person name="Strader C."/>
            <person name="Tesfaye S."/>
            <person name="Thomson T."/>
            <person name="Thoulutsang Y."/>
            <person name="Thoulutsang D."/>
            <person name="Topham K."/>
            <person name="Topping I."/>
            <person name="Tsamla T."/>
            <person name="Vassiliev H."/>
            <person name="Vo A."/>
            <person name="Wangchuk T."/>
            <person name="Wangdi T."/>
            <person name="Weiand M."/>
            <person name="Wilkinson J."/>
            <person name="Wilson A."/>
            <person name="Yadav S."/>
            <person name="Young G."/>
            <person name="Yu Q."/>
            <person name="Zembek L."/>
            <person name="Zhong D."/>
            <person name="Zimmer A."/>
            <person name="Zwirko Z."/>
            <person name="Jaffe D.B."/>
            <person name="Alvarez P."/>
            <person name="Brockman W."/>
            <person name="Butler J."/>
            <person name="Chin C."/>
            <person name="Gnerre S."/>
            <person name="Grabherr M."/>
            <person name="Kleber M."/>
            <person name="Mauceli E."/>
            <person name="MacCallum I."/>
        </authorList>
    </citation>
    <scope>NUCLEOTIDE SEQUENCE [LARGE SCALE GENOMIC DNA]</scope>
    <source>
        <strain evidence="2">Tucson 15010-1051.87</strain>
    </source>
</reference>
<dbReference type="EMBL" id="CH940671">
    <property type="protein sequence ID" value="KRF78169.1"/>
    <property type="molecule type" value="Genomic_DNA"/>
</dbReference>
<keyword evidence="2" id="KW-1185">Reference proteome</keyword>